<dbReference type="EMBL" id="JAGSOT010000051">
    <property type="protein sequence ID" value="MBR7797362.1"/>
    <property type="molecule type" value="Genomic_DNA"/>
</dbReference>
<dbReference type="GO" id="GO:0008999">
    <property type="term" value="F:protein-N-terminal-alanine acetyltransferase activity"/>
    <property type="evidence" value="ECO:0007669"/>
    <property type="project" value="TreeGrafter"/>
</dbReference>
<dbReference type="RefSeq" id="WP_026680621.1">
    <property type="nucleotide sequence ID" value="NZ_BAAACY010000170.1"/>
</dbReference>
<evidence type="ECO:0000313" key="3">
    <source>
        <dbReference type="Proteomes" id="UP000675284"/>
    </source>
</evidence>
<feature type="domain" description="N-acetyltransferase" evidence="1">
    <location>
        <begin position="16"/>
        <end position="176"/>
    </location>
</feature>
<organism evidence="2 3">
    <name type="scientific">Virgibacillus salarius</name>
    <dbReference type="NCBI Taxonomy" id="447199"/>
    <lineage>
        <taxon>Bacteria</taxon>
        <taxon>Bacillati</taxon>
        <taxon>Bacillota</taxon>
        <taxon>Bacilli</taxon>
        <taxon>Bacillales</taxon>
        <taxon>Bacillaceae</taxon>
        <taxon>Virgibacillus</taxon>
    </lineage>
</organism>
<dbReference type="AlphaFoldDB" id="A0A941DXJ8"/>
<evidence type="ECO:0000313" key="2">
    <source>
        <dbReference type="EMBL" id="MBR7797362.1"/>
    </source>
</evidence>
<dbReference type="Gene3D" id="3.40.630.30">
    <property type="match status" value="1"/>
</dbReference>
<dbReference type="Proteomes" id="UP000675284">
    <property type="component" value="Unassembled WGS sequence"/>
</dbReference>
<proteinExistence type="predicted"/>
<dbReference type="PROSITE" id="PS51186">
    <property type="entry name" value="GNAT"/>
    <property type="match status" value="1"/>
</dbReference>
<dbReference type="InterPro" id="IPR000182">
    <property type="entry name" value="GNAT_dom"/>
</dbReference>
<protein>
    <submittedName>
        <fullName evidence="2">GNAT family N-acetyltransferase</fullName>
    </submittedName>
</protein>
<name>A0A941DXJ8_9BACI</name>
<dbReference type="InterPro" id="IPR016181">
    <property type="entry name" value="Acyl_CoA_acyltransferase"/>
</dbReference>
<dbReference type="Pfam" id="PF13302">
    <property type="entry name" value="Acetyltransf_3"/>
    <property type="match status" value="1"/>
</dbReference>
<dbReference type="GO" id="GO:0005737">
    <property type="term" value="C:cytoplasm"/>
    <property type="evidence" value="ECO:0007669"/>
    <property type="project" value="TreeGrafter"/>
</dbReference>
<dbReference type="PANTHER" id="PTHR43792:SF9">
    <property type="entry name" value="RIBOSOMAL-PROTEIN-ALANINE ACETYLTRANSFERASE"/>
    <property type="match status" value="1"/>
</dbReference>
<dbReference type="PANTHER" id="PTHR43792">
    <property type="entry name" value="GNAT FAMILY, PUTATIVE (AFU_ORTHOLOGUE AFUA_3G00765)-RELATED-RELATED"/>
    <property type="match status" value="1"/>
</dbReference>
<dbReference type="SUPFAM" id="SSF55729">
    <property type="entry name" value="Acyl-CoA N-acyltransferases (Nat)"/>
    <property type="match status" value="1"/>
</dbReference>
<reference evidence="2" key="1">
    <citation type="submission" date="2021-04" db="EMBL/GenBank/DDBJ databases">
        <title>Isolation and polyphasic classification of algal microorganism.</title>
        <authorList>
            <person name="Wang S."/>
        </authorList>
    </citation>
    <scope>NUCLEOTIDE SEQUENCE</scope>
    <source>
        <strain evidence="2">720a</strain>
    </source>
</reference>
<comment type="caution">
    <text evidence="2">The sequence shown here is derived from an EMBL/GenBank/DDBJ whole genome shotgun (WGS) entry which is preliminary data.</text>
</comment>
<sequence length="186" mass="21890">MRVPKDNFPTLETERMRLRRVTIDDAADMFAYCSDKEVAKYVNWDAHQSMADTHIFLNLILNQYKGNNYVFWGIQDKQTHHLIGTINFVSWKKKHRTAEIAYIISRDYWGRGMMTEAAMRVIAYGFTEMNLVRIQARCFRENLASERVMEKVGMTFEGIMRMAMQVNGIHYDLKLYSILNHEFDAG</sequence>
<dbReference type="InterPro" id="IPR051531">
    <property type="entry name" value="N-acetyltransferase"/>
</dbReference>
<accession>A0A941DXJ8</accession>
<gene>
    <name evidence="2" type="ORF">KCX74_15095</name>
</gene>
<evidence type="ECO:0000259" key="1">
    <source>
        <dbReference type="PROSITE" id="PS51186"/>
    </source>
</evidence>
<keyword evidence="3" id="KW-1185">Reference proteome</keyword>